<sequence>MSDTNVVRLAQSWLGELTSALDSRSVEALRDVFVDDAEWRDVVAFTWDLTSVAGASQIAESLVRMNSAVSMHGIRLAEGRTPPTETSRAGETVVEAIYEFETALGSGAGIVRLLPQADGGARARLLSTTLQEIRGHEELRGARRPKGTAYSRTFGGMNWLDQRTAEKEYDDRQPDVVVVGAGQAGLSIAARLRTLGVDVLIVDKLPRVGDVWRQRYHSLTLHNEVWVASFPYLEFPDTWPTFVPKDKLAGWMEYYAEAMELNVWTRSTLTGGTWDAKTRTWSLSLDREGREVTLRPRHVVFGTGSVSGQPYMPDMPGLEDFGGEVMHSSRYTSGSQYENCRALVIGTGTSAHDVAQDLHALGSDVTIVQRNPTTIVSIEPSGIMVYALYAQGLPLEDADLIAGSNTYETLIRSNQLMAQQMLRHDAELLARLHAVGFRTDIGEDETGFHLKYNRRGGGYYINVGASDLIADREIGLLQHDQIDRITKEGIRLIDGEERHYDVVVFGTGYLNQQEDIRQLFGDEIADRLGAIWGVGEDGEMQNMWRPTPQPGLWFNGGSLAACRINSKYLALQIKADLEGLNPRTSGSGELVSSEVATS</sequence>
<dbReference type="PANTHER" id="PTHR43539">
    <property type="entry name" value="FLAVIN-BINDING MONOOXYGENASE-LIKE PROTEIN (AFU_ORTHOLOGUE AFUA_4G09220)"/>
    <property type="match status" value="1"/>
</dbReference>
<dbReference type="EMBL" id="JAFBBZ010000001">
    <property type="protein sequence ID" value="MBM7508065.1"/>
    <property type="molecule type" value="Genomic_DNA"/>
</dbReference>
<dbReference type="Pfam" id="PF07992">
    <property type="entry name" value="Pyr_redox_2"/>
    <property type="match status" value="1"/>
</dbReference>
<evidence type="ECO:0000313" key="3">
    <source>
        <dbReference type="EMBL" id="MBM7508065.1"/>
    </source>
</evidence>
<dbReference type="RefSeq" id="WP_193669841.1">
    <property type="nucleotide sequence ID" value="NZ_JACDTV010000010.1"/>
</dbReference>
<comment type="caution">
    <text evidence="3">The sequence shown here is derived from an EMBL/GenBank/DDBJ whole genome shotgun (WGS) entry which is preliminary data.</text>
</comment>
<dbReference type="PRINTS" id="PR00411">
    <property type="entry name" value="PNDRDTASEI"/>
</dbReference>
<keyword evidence="1" id="KW-0560">Oxidoreductase</keyword>
<dbReference type="InterPro" id="IPR023753">
    <property type="entry name" value="FAD/NAD-binding_dom"/>
</dbReference>
<organism evidence="3 4">
    <name type="scientific">Nocardioides salarius</name>
    <dbReference type="NCBI Taxonomy" id="374513"/>
    <lineage>
        <taxon>Bacteria</taxon>
        <taxon>Bacillati</taxon>
        <taxon>Actinomycetota</taxon>
        <taxon>Actinomycetes</taxon>
        <taxon>Propionibacteriales</taxon>
        <taxon>Nocardioidaceae</taxon>
        <taxon>Nocardioides</taxon>
    </lineage>
</organism>
<keyword evidence="4" id="KW-1185">Reference proteome</keyword>
<evidence type="ECO:0000313" key="4">
    <source>
        <dbReference type="Proteomes" id="UP000732378"/>
    </source>
</evidence>
<dbReference type="InterPro" id="IPR050982">
    <property type="entry name" value="Auxin_biosynth/cation_transpt"/>
</dbReference>
<accession>A0ABS2MA71</accession>
<feature type="domain" description="FAD/NAD(P)-binding" evidence="2">
    <location>
        <begin position="175"/>
        <end position="375"/>
    </location>
</feature>
<dbReference type="SUPFAM" id="SSF51905">
    <property type="entry name" value="FAD/NAD(P)-binding domain"/>
    <property type="match status" value="2"/>
</dbReference>
<evidence type="ECO:0000256" key="1">
    <source>
        <dbReference type="ARBA" id="ARBA00023002"/>
    </source>
</evidence>
<dbReference type="Proteomes" id="UP000732378">
    <property type="component" value="Unassembled WGS sequence"/>
</dbReference>
<dbReference type="InterPro" id="IPR036188">
    <property type="entry name" value="FAD/NAD-bd_sf"/>
</dbReference>
<reference evidence="3 4" key="1">
    <citation type="submission" date="2021-01" db="EMBL/GenBank/DDBJ databases">
        <title>Sequencing the genomes of 1000 actinobacteria strains.</title>
        <authorList>
            <person name="Klenk H.-P."/>
        </authorList>
    </citation>
    <scope>NUCLEOTIDE SEQUENCE [LARGE SCALE GENOMIC DNA]</scope>
    <source>
        <strain evidence="3 4">DSM 18239</strain>
    </source>
</reference>
<protein>
    <submittedName>
        <fullName evidence="3">Flavoprotein involved in K+ transport</fullName>
    </submittedName>
</protein>
<dbReference type="PANTHER" id="PTHR43539:SF68">
    <property type="entry name" value="FLAVIN-BINDING MONOOXYGENASE-LIKE PROTEIN (AFU_ORTHOLOGUE AFUA_4G09220)"/>
    <property type="match status" value="1"/>
</dbReference>
<proteinExistence type="predicted"/>
<evidence type="ECO:0000259" key="2">
    <source>
        <dbReference type="Pfam" id="PF07992"/>
    </source>
</evidence>
<gene>
    <name evidence="3" type="ORF">JOE61_001879</name>
</gene>
<name>A0ABS2MA71_9ACTN</name>
<dbReference type="Gene3D" id="3.50.50.60">
    <property type="entry name" value="FAD/NAD(P)-binding domain"/>
    <property type="match status" value="1"/>
</dbReference>